<dbReference type="InterPro" id="IPR011991">
    <property type="entry name" value="ArsR-like_HTH"/>
</dbReference>
<gene>
    <name evidence="5" type="ORF">A2113_02200</name>
</gene>
<evidence type="ECO:0000313" key="6">
    <source>
        <dbReference type="Proteomes" id="UP000176299"/>
    </source>
</evidence>
<feature type="domain" description="HTH arsR-type" evidence="4">
    <location>
        <begin position="1"/>
        <end position="85"/>
    </location>
</feature>
<dbReference type="Pfam" id="PF12840">
    <property type="entry name" value="HTH_20"/>
    <property type="match status" value="1"/>
</dbReference>
<dbReference type="SMART" id="SM00418">
    <property type="entry name" value="HTH_ARSR"/>
    <property type="match status" value="1"/>
</dbReference>
<accession>A0A1G1W511</accession>
<organism evidence="5 6">
    <name type="scientific">Candidatus Woykebacteria bacterium GWA1_44_8</name>
    <dbReference type="NCBI Taxonomy" id="1802591"/>
    <lineage>
        <taxon>Bacteria</taxon>
        <taxon>Candidatus Woykeibacteriota</taxon>
    </lineage>
</organism>
<dbReference type="InterPro" id="IPR051011">
    <property type="entry name" value="Metal_resp_trans_reg"/>
</dbReference>
<proteinExistence type="predicted"/>
<evidence type="ECO:0000313" key="5">
    <source>
        <dbReference type="EMBL" id="OGY22680.1"/>
    </source>
</evidence>
<sequence>MKADCVYCFRTLSTKARFNIFEHLKKSGEKTTVSSLVKLTVLRQPTVTFHLKELAKRRLVRRYKAGRNVYYQTHKNCRNCPLFAY</sequence>
<dbReference type="SUPFAM" id="SSF46785">
    <property type="entry name" value="Winged helix' DNA-binding domain"/>
    <property type="match status" value="1"/>
</dbReference>
<dbReference type="Proteomes" id="UP000176299">
    <property type="component" value="Unassembled WGS sequence"/>
</dbReference>
<comment type="caution">
    <text evidence="5">The sequence shown here is derived from an EMBL/GenBank/DDBJ whole genome shotgun (WGS) entry which is preliminary data.</text>
</comment>
<dbReference type="STRING" id="1802591.A2113_02200"/>
<dbReference type="GO" id="GO:0003700">
    <property type="term" value="F:DNA-binding transcription factor activity"/>
    <property type="evidence" value="ECO:0007669"/>
    <property type="project" value="InterPro"/>
</dbReference>
<dbReference type="InterPro" id="IPR036390">
    <property type="entry name" value="WH_DNA-bd_sf"/>
</dbReference>
<dbReference type="EMBL" id="MHCN01000001">
    <property type="protein sequence ID" value="OGY22680.1"/>
    <property type="molecule type" value="Genomic_DNA"/>
</dbReference>
<dbReference type="PRINTS" id="PR00778">
    <property type="entry name" value="HTHARSR"/>
</dbReference>
<dbReference type="InterPro" id="IPR036388">
    <property type="entry name" value="WH-like_DNA-bd_sf"/>
</dbReference>
<keyword evidence="3" id="KW-0804">Transcription</keyword>
<evidence type="ECO:0000259" key="4">
    <source>
        <dbReference type="PROSITE" id="PS50987"/>
    </source>
</evidence>
<dbReference type="Gene3D" id="1.10.10.10">
    <property type="entry name" value="Winged helix-like DNA-binding domain superfamily/Winged helix DNA-binding domain"/>
    <property type="match status" value="1"/>
</dbReference>
<evidence type="ECO:0000256" key="3">
    <source>
        <dbReference type="ARBA" id="ARBA00023163"/>
    </source>
</evidence>
<dbReference type="AlphaFoldDB" id="A0A1G1W511"/>
<dbReference type="CDD" id="cd00090">
    <property type="entry name" value="HTH_ARSR"/>
    <property type="match status" value="1"/>
</dbReference>
<name>A0A1G1W511_9BACT</name>
<dbReference type="GO" id="GO:0003677">
    <property type="term" value="F:DNA binding"/>
    <property type="evidence" value="ECO:0007669"/>
    <property type="project" value="UniProtKB-KW"/>
</dbReference>
<protein>
    <recommendedName>
        <fullName evidence="4">HTH arsR-type domain-containing protein</fullName>
    </recommendedName>
</protein>
<keyword evidence="2" id="KW-0238">DNA-binding</keyword>
<dbReference type="PROSITE" id="PS50987">
    <property type="entry name" value="HTH_ARSR_2"/>
    <property type="match status" value="1"/>
</dbReference>
<evidence type="ECO:0000256" key="2">
    <source>
        <dbReference type="ARBA" id="ARBA00023125"/>
    </source>
</evidence>
<keyword evidence="1" id="KW-0805">Transcription regulation</keyword>
<dbReference type="PANTHER" id="PTHR43132">
    <property type="entry name" value="ARSENICAL RESISTANCE OPERON REPRESSOR ARSR-RELATED"/>
    <property type="match status" value="1"/>
</dbReference>
<dbReference type="PANTHER" id="PTHR43132:SF2">
    <property type="entry name" value="ARSENICAL RESISTANCE OPERON REPRESSOR ARSR-RELATED"/>
    <property type="match status" value="1"/>
</dbReference>
<dbReference type="InterPro" id="IPR001845">
    <property type="entry name" value="HTH_ArsR_DNA-bd_dom"/>
</dbReference>
<reference evidence="5 6" key="1">
    <citation type="journal article" date="2016" name="Nat. Commun.">
        <title>Thousands of microbial genomes shed light on interconnected biogeochemical processes in an aquifer system.</title>
        <authorList>
            <person name="Anantharaman K."/>
            <person name="Brown C.T."/>
            <person name="Hug L.A."/>
            <person name="Sharon I."/>
            <person name="Castelle C.J."/>
            <person name="Probst A.J."/>
            <person name="Thomas B.C."/>
            <person name="Singh A."/>
            <person name="Wilkins M.J."/>
            <person name="Karaoz U."/>
            <person name="Brodie E.L."/>
            <person name="Williams K.H."/>
            <person name="Hubbard S.S."/>
            <person name="Banfield J.F."/>
        </authorList>
    </citation>
    <scope>NUCLEOTIDE SEQUENCE [LARGE SCALE GENOMIC DNA]</scope>
</reference>
<evidence type="ECO:0000256" key="1">
    <source>
        <dbReference type="ARBA" id="ARBA00023015"/>
    </source>
</evidence>